<keyword evidence="2" id="KW-0378">Hydrolase</keyword>
<keyword evidence="3" id="KW-0442">Lipid degradation</keyword>
<dbReference type="EMBL" id="NMUH01001098">
    <property type="protein sequence ID" value="MQL88895.1"/>
    <property type="molecule type" value="Genomic_DNA"/>
</dbReference>
<keyword evidence="4" id="KW-0472">Membrane</keyword>
<comment type="caution">
    <text evidence="5">The sequence shown here is derived from an EMBL/GenBank/DDBJ whole genome shotgun (WGS) entry which is preliminary data.</text>
</comment>
<dbReference type="PANTHER" id="PTHR45648">
    <property type="entry name" value="GDSL LIPASE/ACYLHYDROLASE FAMILY PROTEIN (AFU_ORTHOLOGUE AFUA_4G14700)"/>
    <property type="match status" value="1"/>
</dbReference>
<dbReference type="InterPro" id="IPR036514">
    <property type="entry name" value="SGNH_hydro_sf"/>
</dbReference>
<keyword evidence="6" id="KW-1185">Reference proteome</keyword>
<dbReference type="InterPro" id="IPR001087">
    <property type="entry name" value="GDSL"/>
</dbReference>
<proteinExistence type="inferred from homology"/>
<evidence type="ECO:0000256" key="1">
    <source>
        <dbReference type="ARBA" id="ARBA00008668"/>
    </source>
</evidence>
<keyword evidence="4" id="KW-0812">Transmembrane</keyword>
<dbReference type="PANTHER" id="PTHR45648:SF180">
    <property type="entry name" value="OS04G0561800 PROTEIN"/>
    <property type="match status" value="1"/>
</dbReference>
<dbReference type="Pfam" id="PF00657">
    <property type="entry name" value="Lipase_GDSL"/>
    <property type="match status" value="1"/>
</dbReference>
<protein>
    <recommendedName>
        <fullName evidence="7">GDSL esterase/lipase</fullName>
    </recommendedName>
</protein>
<feature type="transmembrane region" description="Helical" evidence="4">
    <location>
        <begin position="20"/>
        <end position="48"/>
    </location>
</feature>
<name>A0A843UZ55_COLES</name>
<organism evidence="5 6">
    <name type="scientific">Colocasia esculenta</name>
    <name type="common">Wild taro</name>
    <name type="synonym">Arum esculentum</name>
    <dbReference type="NCBI Taxonomy" id="4460"/>
    <lineage>
        <taxon>Eukaryota</taxon>
        <taxon>Viridiplantae</taxon>
        <taxon>Streptophyta</taxon>
        <taxon>Embryophyta</taxon>
        <taxon>Tracheophyta</taxon>
        <taxon>Spermatophyta</taxon>
        <taxon>Magnoliopsida</taxon>
        <taxon>Liliopsida</taxon>
        <taxon>Araceae</taxon>
        <taxon>Aroideae</taxon>
        <taxon>Colocasieae</taxon>
        <taxon>Colocasia</taxon>
    </lineage>
</organism>
<evidence type="ECO:0000256" key="4">
    <source>
        <dbReference type="SAM" id="Phobius"/>
    </source>
</evidence>
<evidence type="ECO:0000256" key="2">
    <source>
        <dbReference type="ARBA" id="ARBA00022801"/>
    </source>
</evidence>
<dbReference type="OrthoDB" id="1600564at2759"/>
<keyword evidence="3" id="KW-0443">Lipid metabolism</keyword>
<dbReference type="Proteomes" id="UP000652761">
    <property type="component" value="Unassembled WGS sequence"/>
</dbReference>
<keyword evidence="4" id="KW-1133">Transmembrane helix</keyword>
<accession>A0A843UZ55</accession>
<dbReference type="AlphaFoldDB" id="A0A843UZ55"/>
<dbReference type="InterPro" id="IPR051058">
    <property type="entry name" value="GDSL_Est/Lipase"/>
</dbReference>
<evidence type="ECO:0000313" key="5">
    <source>
        <dbReference type="EMBL" id="MQL88895.1"/>
    </source>
</evidence>
<dbReference type="GO" id="GO:0016042">
    <property type="term" value="P:lipid catabolic process"/>
    <property type="evidence" value="ECO:0007669"/>
    <property type="project" value="UniProtKB-KW"/>
</dbReference>
<comment type="similarity">
    <text evidence="1">Belongs to the 'GDSL' lipolytic enzyme family.</text>
</comment>
<dbReference type="Gene3D" id="3.40.50.1110">
    <property type="entry name" value="SGNH hydrolase"/>
    <property type="match status" value="1"/>
</dbReference>
<gene>
    <name evidence="5" type="ORF">Taro_021467</name>
</gene>
<feature type="non-terminal residue" evidence="5">
    <location>
        <position position="325"/>
    </location>
</feature>
<reference evidence="5" key="1">
    <citation type="submission" date="2017-07" db="EMBL/GenBank/DDBJ databases">
        <title>Taro Niue Genome Assembly and Annotation.</title>
        <authorList>
            <person name="Atibalentja N."/>
            <person name="Keating K."/>
            <person name="Fields C.J."/>
        </authorList>
    </citation>
    <scope>NUCLEOTIDE SEQUENCE</scope>
    <source>
        <strain evidence="5">Niue_2</strain>
        <tissue evidence="5">Leaf</tissue>
    </source>
</reference>
<evidence type="ECO:0008006" key="7">
    <source>
        <dbReference type="Google" id="ProtNLM"/>
    </source>
</evidence>
<evidence type="ECO:0000256" key="3">
    <source>
        <dbReference type="ARBA" id="ARBA00022963"/>
    </source>
</evidence>
<sequence>LQEQTQFRKKRVALHQVSHLITMALLVSIRSSISSLILVISLATATVFPAHAAQTPPAMFVFGDSLSDVGNNNALPDGFHANFAHYGVDFPGGVATGRFTNGYNFIDVIAQHLGFEQSPPAFVSVSRGDNPVSKGVNFASGGSGIMVECMDGTAKKCITMDEQIDNFKRVRTLLEQQLGSKDMTNKLVSNSLFVFTCGGNDLNNFFDKHSFLFPFAPIDEYVANLTSAFNSQLRELYEFGGRKFAVINVPAIGRIPTARALDVLNIIGINFERVLNGYARKFNEAEAAMLRGLSSTLPGMKYSIGNAYSVIMDVTNNPKKYGEIN</sequence>
<dbReference type="GO" id="GO:0016788">
    <property type="term" value="F:hydrolase activity, acting on ester bonds"/>
    <property type="evidence" value="ECO:0007669"/>
    <property type="project" value="InterPro"/>
</dbReference>
<evidence type="ECO:0000313" key="6">
    <source>
        <dbReference type="Proteomes" id="UP000652761"/>
    </source>
</evidence>